<organism evidence="2">
    <name type="scientific">Vecturithrix granuli</name>
    <dbReference type="NCBI Taxonomy" id="1499967"/>
    <lineage>
        <taxon>Bacteria</taxon>
        <taxon>Candidatus Moduliflexota</taxon>
        <taxon>Candidatus Vecturitrichia</taxon>
        <taxon>Candidatus Vecturitrichales</taxon>
        <taxon>Candidatus Vecturitrichaceae</taxon>
        <taxon>Candidatus Vecturithrix</taxon>
    </lineage>
</organism>
<accession>A0A081C971</accession>
<dbReference type="InterPro" id="IPR025644">
    <property type="entry name" value="DUF4344"/>
</dbReference>
<protein>
    <submittedName>
        <fullName evidence="2">Uncharacterized protein</fullName>
    </submittedName>
</protein>
<proteinExistence type="predicted"/>
<evidence type="ECO:0000256" key="1">
    <source>
        <dbReference type="SAM" id="SignalP"/>
    </source>
</evidence>
<keyword evidence="3" id="KW-1185">Reference proteome</keyword>
<dbReference type="HOGENOM" id="CLU_066427_0_0_0"/>
<name>A0A081C971_VECG1</name>
<dbReference type="AlphaFoldDB" id="A0A081C971"/>
<feature type="signal peptide" evidence="1">
    <location>
        <begin position="1"/>
        <end position="24"/>
    </location>
</feature>
<evidence type="ECO:0000313" key="2">
    <source>
        <dbReference type="EMBL" id="GAK61126.1"/>
    </source>
</evidence>
<gene>
    <name evidence="2" type="ORF">U27_01024</name>
</gene>
<sequence length="266" mass="30072">MKQKCLVGMLAVLLIGLLGTAIQAQETAIEDDGDFLLIFEDVEDENGQAVRQFLLEEGRFDELLAILNEIVLPTDITIHFRSGEPGEAYYNPAEHEVVLSYEFAALIFEVFADAPYDIYLDSPENVAAATIDTLEYVLFHEVGHALVHVLDIPITGREEDAVDALSAVMLVEVLEEPDILTSAADFYDLISMSKQEISDEELWNEHALDEQRYYNLVCWCYGNDPEEFEQVLVDSGMGKDRAERCEEEYAQIMKSWSTLLAPYIKE</sequence>
<keyword evidence="1" id="KW-0732">Signal</keyword>
<reference evidence="2" key="1">
    <citation type="journal article" date="2015" name="PeerJ">
        <title>First genomic representation of candidate bacterial phylum KSB3 points to enhanced environmental sensing as a trigger of wastewater bulking.</title>
        <authorList>
            <person name="Sekiguchi Y."/>
            <person name="Ohashi A."/>
            <person name="Parks D.H."/>
            <person name="Yamauchi T."/>
            <person name="Tyson G.W."/>
            <person name="Hugenholtz P."/>
        </authorList>
    </citation>
    <scope>NUCLEOTIDE SEQUENCE [LARGE SCALE GENOMIC DNA]</scope>
</reference>
<dbReference type="Proteomes" id="UP000030661">
    <property type="component" value="Unassembled WGS sequence"/>
</dbReference>
<evidence type="ECO:0000313" key="3">
    <source>
        <dbReference type="Proteomes" id="UP000030661"/>
    </source>
</evidence>
<dbReference type="Pfam" id="PF14247">
    <property type="entry name" value="DUF4344"/>
    <property type="match status" value="1"/>
</dbReference>
<feature type="chain" id="PRO_5001755689" evidence="1">
    <location>
        <begin position="25"/>
        <end position="266"/>
    </location>
</feature>
<dbReference type="EMBL" id="DF820477">
    <property type="protein sequence ID" value="GAK61126.1"/>
    <property type="molecule type" value="Genomic_DNA"/>
</dbReference>
<dbReference type="eggNOG" id="COG2856">
    <property type="taxonomic scope" value="Bacteria"/>
</dbReference>